<proteinExistence type="inferred from homology"/>
<comment type="catalytic activity">
    <reaction evidence="9">
        <text>S-methyl-5'-thioadenosine + phosphate = 5-(methylsulfanyl)-alpha-D-ribose 1-phosphate + adenine</text>
        <dbReference type="Rhea" id="RHEA:11852"/>
        <dbReference type="ChEBI" id="CHEBI:16708"/>
        <dbReference type="ChEBI" id="CHEBI:17509"/>
        <dbReference type="ChEBI" id="CHEBI:43474"/>
        <dbReference type="ChEBI" id="CHEBI:58533"/>
        <dbReference type="EC" id="2.4.2.28"/>
    </reaction>
    <physiologicalReaction direction="left-to-right" evidence="9">
        <dbReference type="Rhea" id="RHEA:11853"/>
    </physiologicalReaction>
</comment>
<evidence type="ECO:0000256" key="2">
    <source>
        <dbReference type="ARBA" id="ARBA00007353"/>
    </source>
</evidence>
<dbReference type="Proteomes" id="UP000309061">
    <property type="component" value="Chromosome"/>
</dbReference>
<evidence type="ECO:0000313" key="11">
    <source>
        <dbReference type="EMBL" id="QGM47407.1"/>
    </source>
</evidence>
<evidence type="ECO:0000256" key="5">
    <source>
        <dbReference type="ARBA" id="ARBA00022801"/>
    </source>
</evidence>
<dbReference type="PANTHER" id="PTHR30616">
    <property type="entry name" value="UNCHARACTERIZED PROTEIN YFIH"/>
    <property type="match status" value="1"/>
</dbReference>
<gene>
    <name evidence="11" type="primary">pgeF</name>
    <name evidence="11" type="ORF">H2LOC_017890</name>
</gene>
<dbReference type="SUPFAM" id="SSF64438">
    <property type="entry name" value="CNF1/YfiH-like putative cysteine hydrolases"/>
    <property type="match status" value="1"/>
</dbReference>
<organism evidence="11 12">
    <name type="scientific">Methylocystis heyeri</name>
    <dbReference type="NCBI Taxonomy" id="391905"/>
    <lineage>
        <taxon>Bacteria</taxon>
        <taxon>Pseudomonadati</taxon>
        <taxon>Pseudomonadota</taxon>
        <taxon>Alphaproteobacteria</taxon>
        <taxon>Hyphomicrobiales</taxon>
        <taxon>Methylocystaceae</taxon>
        <taxon>Methylocystis</taxon>
    </lineage>
</organism>
<evidence type="ECO:0000256" key="7">
    <source>
        <dbReference type="ARBA" id="ARBA00047989"/>
    </source>
</evidence>
<evidence type="ECO:0000256" key="3">
    <source>
        <dbReference type="ARBA" id="ARBA00022679"/>
    </source>
</evidence>
<evidence type="ECO:0000313" key="12">
    <source>
        <dbReference type="Proteomes" id="UP000309061"/>
    </source>
</evidence>
<dbReference type="KEGG" id="mhey:H2LOC_017890"/>
<comment type="catalytic activity">
    <reaction evidence="8">
        <text>adenosine + phosphate = alpha-D-ribose 1-phosphate + adenine</text>
        <dbReference type="Rhea" id="RHEA:27642"/>
        <dbReference type="ChEBI" id="CHEBI:16335"/>
        <dbReference type="ChEBI" id="CHEBI:16708"/>
        <dbReference type="ChEBI" id="CHEBI:43474"/>
        <dbReference type="ChEBI" id="CHEBI:57720"/>
        <dbReference type="EC" id="2.4.2.1"/>
    </reaction>
    <physiologicalReaction direction="left-to-right" evidence="8">
        <dbReference type="Rhea" id="RHEA:27643"/>
    </physiologicalReaction>
</comment>
<keyword evidence="12" id="KW-1185">Reference proteome</keyword>
<dbReference type="NCBIfam" id="TIGR00726">
    <property type="entry name" value="peptidoglycan editing factor PgeF"/>
    <property type="match status" value="1"/>
</dbReference>
<comment type="catalytic activity">
    <reaction evidence="1">
        <text>inosine + phosphate = alpha-D-ribose 1-phosphate + hypoxanthine</text>
        <dbReference type="Rhea" id="RHEA:27646"/>
        <dbReference type="ChEBI" id="CHEBI:17368"/>
        <dbReference type="ChEBI" id="CHEBI:17596"/>
        <dbReference type="ChEBI" id="CHEBI:43474"/>
        <dbReference type="ChEBI" id="CHEBI:57720"/>
        <dbReference type="EC" id="2.4.2.1"/>
    </reaction>
    <physiologicalReaction direction="left-to-right" evidence="1">
        <dbReference type="Rhea" id="RHEA:27647"/>
    </physiologicalReaction>
</comment>
<keyword evidence="3" id="KW-0808">Transferase</keyword>
<dbReference type="GO" id="GO:0016787">
    <property type="term" value="F:hydrolase activity"/>
    <property type="evidence" value="ECO:0007669"/>
    <property type="project" value="UniProtKB-KW"/>
</dbReference>
<dbReference type="RefSeq" id="WP_136497353.1">
    <property type="nucleotide sequence ID" value="NZ_CP046052.1"/>
</dbReference>
<dbReference type="InterPro" id="IPR003730">
    <property type="entry name" value="Cu_polyphenol_OxRdtase"/>
</dbReference>
<dbReference type="AlphaFoldDB" id="A0A6B8KIA6"/>
<evidence type="ECO:0000256" key="6">
    <source>
        <dbReference type="ARBA" id="ARBA00022833"/>
    </source>
</evidence>
<evidence type="ECO:0000256" key="8">
    <source>
        <dbReference type="ARBA" id="ARBA00048968"/>
    </source>
</evidence>
<keyword evidence="5" id="KW-0378">Hydrolase</keyword>
<sequence>MNHPATPQLGAHNARNLDLDGLNHGFFTRNGGVSTGAYQSLNGGVGSRDDRASVLENRARMAARLGVGAERLLVPYQIHSSCAVIVEEPWAEDARPQCDSLVTRTRGLALGVTGADCGMLLFADANAGVIGAAHAGWKGALTGIIEATVAAMESLGARRADVHIALGPMIGPASYEVGPEFVEKFAAEEASYGRFFSPSPREGHSMFDLPAFIEMRIARLEVASFENIGVDTYADEDRCFSYRRSVHKNEPDYGRLVSAIALD</sequence>
<reference evidence="11 12" key="1">
    <citation type="submission" date="2019-11" db="EMBL/GenBank/DDBJ databases">
        <title>The genome sequence of Methylocystis heyeri.</title>
        <authorList>
            <person name="Oshkin I.Y."/>
            <person name="Miroshnikov K."/>
            <person name="Dedysh S.N."/>
        </authorList>
    </citation>
    <scope>NUCLEOTIDE SEQUENCE [LARGE SCALE GENOMIC DNA]</scope>
    <source>
        <strain evidence="11 12">H2</strain>
    </source>
</reference>
<accession>A0A6B8KIA6</accession>
<dbReference type="Gene3D" id="3.60.140.10">
    <property type="entry name" value="CNF1/YfiH-like putative cysteine hydrolases"/>
    <property type="match status" value="1"/>
</dbReference>
<dbReference type="OrthoDB" id="4279at2"/>
<dbReference type="CDD" id="cd16833">
    <property type="entry name" value="YfiH"/>
    <property type="match status" value="1"/>
</dbReference>
<evidence type="ECO:0000256" key="1">
    <source>
        <dbReference type="ARBA" id="ARBA00000553"/>
    </source>
</evidence>
<dbReference type="InterPro" id="IPR038371">
    <property type="entry name" value="Cu_polyphenol_OxRdtase_sf"/>
</dbReference>
<evidence type="ECO:0000256" key="4">
    <source>
        <dbReference type="ARBA" id="ARBA00022723"/>
    </source>
</evidence>
<keyword evidence="6" id="KW-0862">Zinc</keyword>
<dbReference type="InterPro" id="IPR011324">
    <property type="entry name" value="Cytotoxic_necrot_fac-like_cat"/>
</dbReference>
<keyword evidence="4" id="KW-0479">Metal-binding</keyword>
<evidence type="ECO:0000256" key="10">
    <source>
        <dbReference type="RuleBase" id="RU361274"/>
    </source>
</evidence>
<dbReference type="EMBL" id="CP046052">
    <property type="protein sequence ID" value="QGM47407.1"/>
    <property type="molecule type" value="Genomic_DNA"/>
</dbReference>
<comment type="similarity">
    <text evidence="2 10">Belongs to the purine nucleoside phosphorylase YfiH/LACC1 family.</text>
</comment>
<dbReference type="PANTHER" id="PTHR30616:SF2">
    <property type="entry name" value="PURINE NUCLEOSIDE PHOSPHORYLASE LACC1"/>
    <property type="match status" value="1"/>
</dbReference>
<dbReference type="GO" id="GO:0017061">
    <property type="term" value="F:S-methyl-5-thioadenosine phosphorylase activity"/>
    <property type="evidence" value="ECO:0007669"/>
    <property type="project" value="UniProtKB-EC"/>
</dbReference>
<dbReference type="Pfam" id="PF02578">
    <property type="entry name" value="Cu-oxidase_4"/>
    <property type="match status" value="1"/>
</dbReference>
<protein>
    <recommendedName>
        <fullName evidence="10">Purine nucleoside phosphorylase</fullName>
    </recommendedName>
</protein>
<name>A0A6B8KIA6_9HYPH</name>
<evidence type="ECO:0000256" key="9">
    <source>
        <dbReference type="ARBA" id="ARBA00049893"/>
    </source>
</evidence>
<comment type="catalytic activity">
    <reaction evidence="7">
        <text>adenosine + H2O + H(+) = inosine + NH4(+)</text>
        <dbReference type="Rhea" id="RHEA:24408"/>
        <dbReference type="ChEBI" id="CHEBI:15377"/>
        <dbReference type="ChEBI" id="CHEBI:15378"/>
        <dbReference type="ChEBI" id="CHEBI:16335"/>
        <dbReference type="ChEBI" id="CHEBI:17596"/>
        <dbReference type="ChEBI" id="CHEBI:28938"/>
        <dbReference type="EC" id="3.5.4.4"/>
    </reaction>
    <physiologicalReaction direction="left-to-right" evidence="7">
        <dbReference type="Rhea" id="RHEA:24409"/>
    </physiologicalReaction>
</comment>
<dbReference type="GO" id="GO:0005507">
    <property type="term" value="F:copper ion binding"/>
    <property type="evidence" value="ECO:0007669"/>
    <property type="project" value="TreeGrafter"/>
</dbReference>